<protein>
    <recommendedName>
        <fullName evidence="4">HTH La-type RNA-binding domain-containing protein</fullName>
    </recommendedName>
</protein>
<feature type="domain" description="HTH La-type RNA-binding" evidence="4">
    <location>
        <begin position="48"/>
        <end position="149"/>
    </location>
</feature>
<feature type="region of interest" description="Disordered" evidence="3">
    <location>
        <begin position="25"/>
        <end position="50"/>
    </location>
</feature>
<reference evidence="6" key="2">
    <citation type="submission" date="2008-08" db="EMBL/GenBank/DDBJ databases">
        <authorList>
            <consortium name="Diatom Consortium"/>
            <person name="Grigoriev I."/>
            <person name="Grimwood J."/>
            <person name="Kuo A."/>
            <person name="Otillar R.P."/>
            <person name="Salamov A."/>
            <person name="Detter J.C."/>
            <person name="Lindquist E."/>
            <person name="Shapiro H."/>
            <person name="Lucas S."/>
            <person name="Glavina del Rio T."/>
            <person name="Pitluck S."/>
            <person name="Rokhsar D."/>
            <person name="Bowler C."/>
        </authorList>
    </citation>
    <scope>GENOME REANNOTATION</scope>
    <source>
        <strain evidence="6">CCAP 1055/1</strain>
    </source>
</reference>
<dbReference type="KEGG" id="pti:PHATRDRAFT_42867"/>
<reference evidence="5 6" key="1">
    <citation type="journal article" date="2008" name="Nature">
        <title>The Phaeodactylum genome reveals the evolutionary history of diatom genomes.</title>
        <authorList>
            <person name="Bowler C."/>
            <person name="Allen A.E."/>
            <person name="Badger J.H."/>
            <person name="Grimwood J."/>
            <person name="Jabbari K."/>
            <person name="Kuo A."/>
            <person name="Maheswari U."/>
            <person name="Martens C."/>
            <person name="Maumus F."/>
            <person name="Otillar R.P."/>
            <person name="Rayko E."/>
            <person name="Salamov A."/>
            <person name="Vandepoele K."/>
            <person name="Beszteri B."/>
            <person name="Gruber A."/>
            <person name="Heijde M."/>
            <person name="Katinka M."/>
            <person name="Mock T."/>
            <person name="Valentin K."/>
            <person name="Verret F."/>
            <person name="Berges J.A."/>
            <person name="Brownlee C."/>
            <person name="Cadoret J.P."/>
            <person name="Chiovitti A."/>
            <person name="Choi C.J."/>
            <person name="Coesel S."/>
            <person name="De Martino A."/>
            <person name="Detter J.C."/>
            <person name="Durkin C."/>
            <person name="Falciatore A."/>
            <person name="Fournet J."/>
            <person name="Haruta M."/>
            <person name="Huysman M.J."/>
            <person name="Jenkins B.D."/>
            <person name="Jiroutova K."/>
            <person name="Jorgensen R.E."/>
            <person name="Joubert Y."/>
            <person name="Kaplan A."/>
            <person name="Kroger N."/>
            <person name="Kroth P.G."/>
            <person name="La Roche J."/>
            <person name="Lindquist E."/>
            <person name="Lommer M."/>
            <person name="Martin-Jezequel V."/>
            <person name="Lopez P.J."/>
            <person name="Lucas S."/>
            <person name="Mangogna M."/>
            <person name="McGinnis K."/>
            <person name="Medlin L.K."/>
            <person name="Montsant A."/>
            <person name="Oudot-Le Secq M.P."/>
            <person name="Napoli C."/>
            <person name="Obornik M."/>
            <person name="Parker M.S."/>
            <person name="Petit J.L."/>
            <person name="Porcel B.M."/>
            <person name="Poulsen N."/>
            <person name="Robison M."/>
            <person name="Rychlewski L."/>
            <person name="Rynearson T.A."/>
            <person name="Schmutz J."/>
            <person name="Shapiro H."/>
            <person name="Siaut M."/>
            <person name="Stanley M."/>
            <person name="Sussman M.R."/>
            <person name="Taylor A.R."/>
            <person name="Vardi A."/>
            <person name="von Dassow P."/>
            <person name="Vyverman W."/>
            <person name="Willis A."/>
            <person name="Wyrwicz L.S."/>
            <person name="Rokhsar D.S."/>
            <person name="Weissenbach J."/>
            <person name="Armbrust E.V."/>
            <person name="Green B.R."/>
            <person name="Van de Peer Y."/>
            <person name="Grigoriev I.V."/>
        </authorList>
    </citation>
    <scope>NUCLEOTIDE SEQUENCE [LARGE SCALE GENOMIC DNA]</scope>
    <source>
        <strain evidence="5 6">CCAP 1055/1</strain>
    </source>
</reference>
<dbReference type="PaxDb" id="2850-Phatr42867"/>
<dbReference type="InterPro" id="IPR036390">
    <property type="entry name" value="WH_DNA-bd_sf"/>
</dbReference>
<gene>
    <name evidence="5" type="ORF">PHATRDRAFT_42867</name>
</gene>
<feature type="region of interest" description="Disordered" evidence="3">
    <location>
        <begin position="396"/>
        <end position="504"/>
    </location>
</feature>
<dbReference type="HOGENOM" id="CLU_488762_0_0_1"/>
<dbReference type="InterPro" id="IPR006630">
    <property type="entry name" value="La_HTH"/>
</dbReference>
<feature type="compositionally biased region" description="Basic residues" evidence="3">
    <location>
        <begin position="404"/>
        <end position="413"/>
    </location>
</feature>
<dbReference type="SUPFAM" id="SSF46785">
    <property type="entry name" value="Winged helix' DNA-binding domain"/>
    <property type="match status" value="1"/>
</dbReference>
<accession>B7FPU5</accession>
<dbReference type="Gene3D" id="1.10.10.10">
    <property type="entry name" value="Winged helix-like DNA-binding domain superfamily/Winged helix DNA-binding domain"/>
    <property type="match status" value="1"/>
</dbReference>
<evidence type="ECO:0000313" key="6">
    <source>
        <dbReference type="Proteomes" id="UP000000759"/>
    </source>
</evidence>
<dbReference type="EMBL" id="CM000605">
    <property type="protein sequence ID" value="EEC51233.1"/>
    <property type="molecule type" value="Genomic_DNA"/>
</dbReference>
<feature type="compositionally biased region" description="Basic residues" evidence="3">
    <location>
        <begin position="488"/>
        <end position="500"/>
    </location>
</feature>
<proteinExistence type="predicted"/>
<evidence type="ECO:0000259" key="4">
    <source>
        <dbReference type="PROSITE" id="PS50961"/>
    </source>
</evidence>
<evidence type="ECO:0000256" key="2">
    <source>
        <dbReference type="PROSITE-ProRule" id="PRU00332"/>
    </source>
</evidence>
<evidence type="ECO:0000256" key="3">
    <source>
        <dbReference type="SAM" id="MobiDB-lite"/>
    </source>
</evidence>
<feature type="compositionally biased region" description="Basic residues" evidence="3">
    <location>
        <begin position="441"/>
        <end position="452"/>
    </location>
</feature>
<feature type="compositionally biased region" description="Polar residues" evidence="3">
    <location>
        <begin position="307"/>
        <end position="317"/>
    </location>
</feature>
<dbReference type="Proteomes" id="UP000000759">
    <property type="component" value="Chromosome 1"/>
</dbReference>
<feature type="compositionally biased region" description="Polar residues" evidence="3">
    <location>
        <begin position="417"/>
        <end position="428"/>
    </location>
</feature>
<keyword evidence="6" id="KW-1185">Reference proteome</keyword>
<organism evidence="5 6">
    <name type="scientific">Phaeodactylum tricornutum (strain CCAP 1055/1)</name>
    <dbReference type="NCBI Taxonomy" id="556484"/>
    <lineage>
        <taxon>Eukaryota</taxon>
        <taxon>Sar</taxon>
        <taxon>Stramenopiles</taxon>
        <taxon>Ochrophyta</taxon>
        <taxon>Bacillariophyta</taxon>
        <taxon>Bacillariophyceae</taxon>
        <taxon>Bacillariophycidae</taxon>
        <taxon>Naviculales</taxon>
        <taxon>Phaeodactylaceae</taxon>
        <taxon>Phaeodactylum</taxon>
    </lineage>
</organism>
<evidence type="ECO:0000313" key="5">
    <source>
        <dbReference type="EMBL" id="EEC51233.1"/>
    </source>
</evidence>
<dbReference type="InterPro" id="IPR036388">
    <property type="entry name" value="WH-like_DNA-bd_sf"/>
</dbReference>
<dbReference type="PROSITE" id="PS50961">
    <property type="entry name" value="HTH_LA"/>
    <property type="match status" value="1"/>
</dbReference>
<dbReference type="GO" id="GO:0003723">
    <property type="term" value="F:RNA binding"/>
    <property type="evidence" value="ECO:0007669"/>
    <property type="project" value="UniProtKB-UniRule"/>
</dbReference>
<feature type="region of interest" description="Disordered" evidence="3">
    <location>
        <begin position="303"/>
        <end position="323"/>
    </location>
</feature>
<sequence>MIPIPTAHGNSDADRNETPRVVVVPSTATPVHETTRHDGTTVTPSSPENTVPGLLTALRFQMEYYFGETNWPHDRYLQSLLRPLPNSRSETWCVPLAALGRFPRVRHYHAQLVVASQSQTMATTPSSSLLSWPNTYAQVVDQPANPAWIRRALQHSTVLGVSDNDEWIVLVRNRHGTDRVAVTGTPPDGHEPYTVDSIKPPYGSSASAVNHGTIPAAYPAPAWMPPNLATAMYHPASNLLYYTRHGMHPYAYPPQQGFVAVNYVLPPQRGYSIPASEHLYAAAGAMPTAPFHVDVVPPGAADVPSEPVQSGNTTTESFGDHPVVLREPDPWDYGEFADMAPPPPLSVTSTAATIAPEEDEGFALFPPENLTDPSFVPDGTPSRGIVGYHKAVEEHVYSPESKKPTHKVFRSKGPRQFCNQSGKKQSLPPQEPRTPSEVKRNTTKKGSRGNRKQGRDAKVPSPSPNEMKSIGDGSASGKEQKDPQRGGKGSKTRTRSKQLSKGKMNLLGEHFPALDGNVVSSFPVPTKTPLSASEGISTEGVRRKVAASDTRLEKFATR</sequence>
<dbReference type="GeneID" id="7196514"/>
<dbReference type="AlphaFoldDB" id="B7FPU5"/>
<dbReference type="InParanoid" id="B7FPU5"/>
<feature type="compositionally biased region" description="Polar residues" evidence="3">
    <location>
        <begin position="40"/>
        <end position="49"/>
    </location>
</feature>
<dbReference type="OrthoDB" id="439993at2759"/>
<evidence type="ECO:0000256" key="1">
    <source>
        <dbReference type="ARBA" id="ARBA00022884"/>
    </source>
</evidence>
<keyword evidence="1 2" id="KW-0694">RNA-binding</keyword>
<name>B7FPU5_PHATC</name>
<dbReference type="RefSeq" id="XP_002176770.1">
    <property type="nucleotide sequence ID" value="XM_002176734.1"/>
</dbReference>